<reference evidence="1" key="1">
    <citation type="submission" date="2022-10" db="EMBL/GenBank/DDBJ databases">
        <title>The complete genomes of actinobacterial strains from the NBC collection.</title>
        <authorList>
            <person name="Joergensen T.S."/>
            <person name="Alvarez Arevalo M."/>
            <person name="Sterndorff E.B."/>
            <person name="Faurdal D."/>
            <person name="Vuksanovic O."/>
            <person name="Mourched A.-S."/>
            <person name="Charusanti P."/>
            <person name="Shaw S."/>
            <person name="Blin K."/>
            <person name="Weber T."/>
        </authorList>
    </citation>
    <scope>NUCLEOTIDE SEQUENCE</scope>
    <source>
        <strain evidence="1">NBC_00302</strain>
    </source>
</reference>
<dbReference type="Proteomes" id="UP001432071">
    <property type="component" value="Chromosome"/>
</dbReference>
<dbReference type="EMBL" id="CP108038">
    <property type="protein sequence ID" value="WUN92116.1"/>
    <property type="molecule type" value="Genomic_DNA"/>
</dbReference>
<proteinExistence type="predicted"/>
<sequence>MAEQLTKWSVTDGTVIRHMHYGLRVQIPSGDIGVVDRVDIADNTSTRQTGRRSAW</sequence>
<accession>A0ABZ1RBF4</accession>
<evidence type="ECO:0008006" key="3">
    <source>
        <dbReference type="Google" id="ProtNLM"/>
    </source>
</evidence>
<dbReference type="GeneID" id="93767599"/>
<organism evidence="1 2">
    <name type="scientific">Streptomyces bobili</name>
    <dbReference type="NCBI Taxonomy" id="67280"/>
    <lineage>
        <taxon>Bacteria</taxon>
        <taxon>Bacillati</taxon>
        <taxon>Actinomycetota</taxon>
        <taxon>Actinomycetes</taxon>
        <taxon>Kitasatosporales</taxon>
        <taxon>Streptomycetaceae</taxon>
        <taxon>Streptomyces</taxon>
    </lineage>
</organism>
<name>A0ABZ1RBF4_9ACTN</name>
<evidence type="ECO:0000313" key="1">
    <source>
        <dbReference type="EMBL" id="WUN92116.1"/>
    </source>
</evidence>
<protein>
    <recommendedName>
        <fullName evidence="3">Transposase</fullName>
    </recommendedName>
</protein>
<gene>
    <name evidence="1" type="ORF">OHT53_41470</name>
</gene>
<keyword evidence="2" id="KW-1185">Reference proteome</keyword>
<dbReference type="RefSeq" id="WP_328737821.1">
    <property type="nucleotide sequence ID" value="NZ_CP108038.1"/>
</dbReference>
<evidence type="ECO:0000313" key="2">
    <source>
        <dbReference type="Proteomes" id="UP001432071"/>
    </source>
</evidence>